<reference evidence="1" key="1">
    <citation type="submission" date="2018-10" db="EMBL/GenBank/DDBJ databases">
        <title>Iterative Subtractive Binning of Freshwater Chronoseries Metagenomes Recovers Nearly Complete Genomes from over Four Hundred Novel Species.</title>
        <authorList>
            <person name="Rodriguez-R L.M."/>
            <person name="Tsementzi D."/>
            <person name="Luo C."/>
            <person name="Konstantinidis K.T."/>
        </authorList>
    </citation>
    <scope>NUCLEOTIDE SEQUENCE</scope>
    <source>
        <strain evidence="1">WB7_6_001</strain>
    </source>
</reference>
<accession>A0A964XQ65</accession>
<dbReference type="AlphaFoldDB" id="A0A964XQ65"/>
<comment type="caution">
    <text evidence="1">The sequence shown here is derived from an EMBL/GenBank/DDBJ whole genome shotgun (WGS) entry which is preliminary data.</text>
</comment>
<dbReference type="Proteomes" id="UP000713222">
    <property type="component" value="Unassembled WGS sequence"/>
</dbReference>
<organism evidence="1 2">
    <name type="scientific">Candidatus Fonsibacter lacus</name>
    <dbReference type="NCBI Taxonomy" id="2576439"/>
    <lineage>
        <taxon>Bacteria</taxon>
        <taxon>Pseudomonadati</taxon>
        <taxon>Pseudomonadota</taxon>
        <taxon>Alphaproteobacteria</taxon>
        <taxon>Candidatus Pelagibacterales</taxon>
        <taxon>Candidatus Pelagibacterales incertae sedis</taxon>
        <taxon>Candidatus Fonsibacter</taxon>
    </lineage>
</organism>
<name>A0A964XQ65_9PROT</name>
<gene>
    <name evidence="1" type="ORF">EBV32_02050</name>
</gene>
<evidence type="ECO:0000313" key="1">
    <source>
        <dbReference type="EMBL" id="NBN87858.1"/>
    </source>
</evidence>
<dbReference type="InterPro" id="IPR043930">
    <property type="entry name" value="DUF5754"/>
</dbReference>
<proteinExistence type="predicted"/>
<protein>
    <submittedName>
        <fullName evidence="1">Uncharacterized protein</fullName>
    </submittedName>
</protein>
<sequence>MIYYPYKSDKPNKKFFIITSSGKKVYFGQAGYEDYTTIHKDPKRKELYIKRHSKMGENWERSGIDTAGFWSRWLLWNLPTLQASYNDIKKRFL</sequence>
<dbReference type="EMBL" id="RGET01000019">
    <property type="protein sequence ID" value="NBN87858.1"/>
    <property type="molecule type" value="Genomic_DNA"/>
</dbReference>
<dbReference type="Pfam" id="PF19058">
    <property type="entry name" value="DUF5754"/>
    <property type="match status" value="1"/>
</dbReference>
<evidence type="ECO:0000313" key="2">
    <source>
        <dbReference type="Proteomes" id="UP000713222"/>
    </source>
</evidence>